<evidence type="ECO:0000313" key="1">
    <source>
        <dbReference type="EMBL" id="MPN26865.1"/>
    </source>
</evidence>
<protein>
    <submittedName>
        <fullName evidence="1">Uncharacterized protein</fullName>
    </submittedName>
</protein>
<dbReference type="AlphaFoldDB" id="A0A645GJH4"/>
<gene>
    <name evidence="1" type="ORF">SDC9_174291</name>
</gene>
<reference evidence="1" key="1">
    <citation type="submission" date="2019-08" db="EMBL/GenBank/DDBJ databases">
        <authorList>
            <person name="Kucharzyk K."/>
            <person name="Murdoch R.W."/>
            <person name="Higgins S."/>
            <person name="Loffler F."/>
        </authorList>
    </citation>
    <scope>NUCLEOTIDE SEQUENCE</scope>
</reference>
<comment type="caution">
    <text evidence="1">The sequence shown here is derived from an EMBL/GenBank/DDBJ whole genome shotgun (WGS) entry which is preliminary data.</text>
</comment>
<organism evidence="1">
    <name type="scientific">bioreactor metagenome</name>
    <dbReference type="NCBI Taxonomy" id="1076179"/>
    <lineage>
        <taxon>unclassified sequences</taxon>
        <taxon>metagenomes</taxon>
        <taxon>ecological metagenomes</taxon>
    </lineage>
</organism>
<proteinExistence type="predicted"/>
<name>A0A645GJH4_9ZZZZ</name>
<dbReference type="EMBL" id="VSSQ01076551">
    <property type="protein sequence ID" value="MPN26865.1"/>
    <property type="molecule type" value="Genomic_DNA"/>
</dbReference>
<sequence length="171" mass="17641">MSISSELSIGSGPVPQLSPTAVGWTFDFSRTSSSLAAVSPVFDSALRSSAKLTTNGMSCPSCSMAFSAHSRSCRPESDSKRMKSAPSAIRTDICSSSIEATLFMSAATAGGSSPTGPTDAATRSSFPAISLASLTDARFISATLSPRPNLLSLLKFAPYEFVVRTSAPASL</sequence>
<accession>A0A645GJH4</accession>